<feature type="domain" description="C2H2-type" evidence="9">
    <location>
        <begin position="340"/>
        <end position="362"/>
    </location>
</feature>
<name>A0A4Y7QDI5_9AGAM</name>
<dbReference type="Gene3D" id="3.30.160.60">
    <property type="entry name" value="Classic Zinc Finger"/>
    <property type="match status" value="2"/>
</dbReference>
<evidence type="ECO:0000256" key="6">
    <source>
        <dbReference type="ARBA" id="ARBA00023242"/>
    </source>
</evidence>
<dbReference type="AlphaFoldDB" id="A0A4Y7QDI5"/>
<evidence type="ECO:0000256" key="4">
    <source>
        <dbReference type="ARBA" id="ARBA00022771"/>
    </source>
</evidence>
<dbReference type="EMBL" id="ML170163">
    <property type="protein sequence ID" value="TDL25753.1"/>
    <property type="molecule type" value="Genomic_DNA"/>
</dbReference>
<gene>
    <name evidence="10" type="ORF">BD410DRAFT_606721</name>
</gene>
<feature type="domain" description="C2H2-type" evidence="9">
    <location>
        <begin position="310"/>
        <end position="339"/>
    </location>
</feature>
<feature type="compositionally biased region" description="Acidic residues" evidence="8">
    <location>
        <begin position="27"/>
        <end position="48"/>
    </location>
</feature>
<dbReference type="GO" id="GO:0008270">
    <property type="term" value="F:zinc ion binding"/>
    <property type="evidence" value="ECO:0007669"/>
    <property type="project" value="UniProtKB-KW"/>
</dbReference>
<dbReference type="SUPFAM" id="SSF57667">
    <property type="entry name" value="beta-beta-alpha zinc fingers"/>
    <property type="match status" value="2"/>
</dbReference>
<dbReference type="VEuPathDB" id="FungiDB:BD410DRAFT_606721"/>
<feature type="compositionally biased region" description="Low complexity" evidence="8">
    <location>
        <begin position="560"/>
        <end position="572"/>
    </location>
</feature>
<dbReference type="Pfam" id="PF13894">
    <property type="entry name" value="zf-C2H2_4"/>
    <property type="match status" value="1"/>
</dbReference>
<feature type="region of interest" description="Disordered" evidence="8">
    <location>
        <begin position="560"/>
        <end position="598"/>
    </location>
</feature>
<evidence type="ECO:0000256" key="8">
    <source>
        <dbReference type="SAM" id="MobiDB-lite"/>
    </source>
</evidence>
<organism evidence="10 11">
    <name type="scientific">Rickenella mellea</name>
    <dbReference type="NCBI Taxonomy" id="50990"/>
    <lineage>
        <taxon>Eukaryota</taxon>
        <taxon>Fungi</taxon>
        <taxon>Dikarya</taxon>
        <taxon>Basidiomycota</taxon>
        <taxon>Agaricomycotina</taxon>
        <taxon>Agaricomycetes</taxon>
        <taxon>Hymenochaetales</taxon>
        <taxon>Rickenellaceae</taxon>
        <taxon>Rickenella</taxon>
    </lineage>
</organism>
<feature type="compositionally biased region" description="Acidic residues" evidence="8">
    <location>
        <begin position="573"/>
        <end position="598"/>
    </location>
</feature>
<feature type="region of interest" description="Disordered" evidence="8">
    <location>
        <begin position="515"/>
        <end position="540"/>
    </location>
</feature>
<keyword evidence="6" id="KW-0539">Nucleus</keyword>
<dbReference type="PANTHER" id="PTHR24388:SF54">
    <property type="entry name" value="PROTEIN ESCARGOT"/>
    <property type="match status" value="1"/>
</dbReference>
<dbReference type="SMART" id="SM00355">
    <property type="entry name" value="ZnF_C2H2"/>
    <property type="match status" value="3"/>
</dbReference>
<dbReference type="GO" id="GO:0000981">
    <property type="term" value="F:DNA-binding transcription factor activity, RNA polymerase II-specific"/>
    <property type="evidence" value="ECO:0007669"/>
    <property type="project" value="TreeGrafter"/>
</dbReference>
<dbReference type="STRING" id="50990.A0A4Y7QDI5"/>
<proteinExistence type="predicted"/>
<keyword evidence="3" id="KW-0677">Repeat</keyword>
<feature type="region of interest" description="Disordered" evidence="8">
    <location>
        <begin position="1"/>
        <end position="48"/>
    </location>
</feature>
<dbReference type="PANTHER" id="PTHR24388">
    <property type="entry name" value="ZINC FINGER PROTEIN"/>
    <property type="match status" value="1"/>
</dbReference>
<dbReference type="InterPro" id="IPR050527">
    <property type="entry name" value="Snail/Krueppel_Znf"/>
</dbReference>
<evidence type="ECO:0000256" key="1">
    <source>
        <dbReference type="ARBA" id="ARBA00004123"/>
    </source>
</evidence>
<dbReference type="InterPro" id="IPR036236">
    <property type="entry name" value="Znf_C2H2_sf"/>
</dbReference>
<evidence type="ECO:0000259" key="9">
    <source>
        <dbReference type="PROSITE" id="PS50157"/>
    </source>
</evidence>
<dbReference type="GO" id="GO:0005634">
    <property type="term" value="C:nucleus"/>
    <property type="evidence" value="ECO:0007669"/>
    <property type="project" value="UniProtKB-SubCell"/>
</dbReference>
<feature type="compositionally biased region" description="Polar residues" evidence="8">
    <location>
        <begin position="520"/>
        <end position="540"/>
    </location>
</feature>
<evidence type="ECO:0000313" key="10">
    <source>
        <dbReference type="EMBL" id="TDL25753.1"/>
    </source>
</evidence>
<dbReference type="OrthoDB" id="8922241at2759"/>
<dbReference type="PROSITE" id="PS00028">
    <property type="entry name" value="ZINC_FINGER_C2H2_1"/>
    <property type="match status" value="2"/>
</dbReference>
<dbReference type="PROSITE" id="PS50157">
    <property type="entry name" value="ZINC_FINGER_C2H2_2"/>
    <property type="match status" value="3"/>
</dbReference>
<keyword evidence="5" id="KW-0862">Zinc</keyword>
<dbReference type="Pfam" id="PF00096">
    <property type="entry name" value="zf-C2H2"/>
    <property type="match status" value="2"/>
</dbReference>
<evidence type="ECO:0000256" key="5">
    <source>
        <dbReference type="ARBA" id="ARBA00022833"/>
    </source>
</evidence>
<reference evidence="10 11" key="1">
    <citation type="submission" date="2018-06" db="EMBL/GenBank/DDBJ databases">
        <title>A transcriptomic atlas of mushroom development highlights an independent origin of complex multicellularity.</title>
        <authorList>
            <consortium name="DOE Joint Genome Institute"/>
            <person name="Krizsan K."/>
            <person name="Almasi E."/>
            <person name="Merenyi Z."/>
            <person name="Sahu N."/>
            <person name="Viragh M."/>
            <person name="Koszo T."/>
            <person name="Mondo S."/>
            <person name="Kiss B."/>
            <person name="Balint B."/>
            <person name="Kues U."/>
            <person name="Barry K."/>
            <person name="Hegedus J.C."/>
            <person name="Henrissat B."/>
            <person name="Johnson J."/>
            <person name="Lipzen A."/>
            <person name="Ohm R."/>
            <person name="Nagy I."/>
            <person name="Pangilinan J."/>
            <person name="Yan J."/>
            <person name="Xiong Y."/>
            <person name="Grigoriev I.V."/>
            <person name="Hibbett D.S."/>
            <person name="Nagy L.G."/>
        </authorList>
    </citation>
    <scope>NUCLEOTIDE SEQUENCE [LARGE SCALE GENOMIC DNA]</scope>
    <source>
        <strain evidence="10 11">SZMC22713</strain>
    </source>
</reference>
<comment type="subcellular location">
    <subcellularLocation>
        <location evidence="1">Nucleus</location>
    </subcellularLocation>
</comment>
<dbReference type="Proteomes" id="UP000294933">
    <property type="component" value="Unassembled WGS sequence"/>
</dbReference>
<dbReference type="GO" id="GO:0000978">
    <property type="term" value="F:RNA polymerase II cis-regulatory region sequence-specific DNA binding"/>
    <property type="evidence" value="ECO:0007669"/>
    <property type="project" value="TreeGrafter"/>
</dbReference>
<dbReference type="InterPro" id="IPR013087">
    <property type="entry name" value="Znf_C2H2_type"/>
</dbReference>
<sequence length="598" mass="63961">MSISLPSTNRGDDSGQHQNGHTATPEDAFEGSDVQDDGSEDEDDEDEAEAIARRLGDQLWADINRAHADRARAGSPQTQSLYSAVEAKAAIATMKTVLAFAAADPQVHSTLLSTLVPGLPGTSVFDAISRSVENGTIAREIAGPLSQVLVTLARSEVLFSPLPPLPFHLVQPGKRKRVDGDDEVTRAAKRHTSEQQDLHVQLTEAITAITNALTMHVLPQKPPEPAVISSIQLPLHQVFLFAVTSSAGQDMSALQEISGLIQVLGVLSGIQITPTPSTLEGESGESYPHQQNDATPWMHQQFNDIGTAVYPCLLPGCRKFFARLYSLRQHQRAHAIHRPYRCDHCPASFARNHDLKRHVKAHDKRAFRCCGCGKVFSRRDAIKRHKGGSKKPTECAGAQMEEIEIDDQNGEDLKEGRRAKMWSGINSNPLGEDGMEDGELGPELVAQAQALVINHLHSLLQSHVATALGTSGLPPVPPGLASADSGQATLASVIARATAAANAAAYNVPLATSPPDSAVPNANSATSQTPHGHVENSTTSLSSYGLNFDQAMLLEQAIASATAAAQAQAEAEAILEEEEDIEDEDEDDLNDVDDDEAS</sequence>
<keyword evidence="11" id="KW-1185">Reference proteome</keyword>
<evidence type="ECO:0000313" key="11">
    <source>
        <dbReference type="Proteomes" id="UP000294933"/>
    </source>
</evidence>
<evidence type="ECO:0000256" key="7">
    <source>
        <dbReference type="PROSITE-ProRule" id="PRU00042"/>
    </source>
</evidence>
<evidence type="ECO:0000256" key="3">
    <source>
        <dbReference type="ARBA" id="ARBA00022737"/>
    </source>
</evidence>
<accession>A0A4Y7QDI5</accession>
<evidence type="ECO:0000256" key="2">
    <source>
        <dbReference type="ARBA" id="ARBA00022723"/>
    </source>
</evidence>
<keyword evidence="2" id="KW-0479">Metal-binding</keyword>
<feature type="domain" description="C2H2-type" evidence="9">
    <location>
        <begin position="367"/>
        <end position="386"/>
    </location>
</feature>
<protein>
    <recommendedName>
        <fullName evidence="9">C2H2-type domain-containing protein</fullName>
    </recommendedName>
</protein>
<keyword evidence="4 7" id="KW-0863">Zinc-finger</keyword>